<evidence type="ECO:0000313" key="4">
    <source>
        <dbReference type="Proteomes" id="UP001597641"/>
    </source>
</evidence>
<dbReference type="InterPro" id="IPR036188">
    <property type="entry name" value="FAD/NAD-bd_sf"/>
</dbReference>
<gene>
    <name evidence="3" type="ORF">ACFS7Z_26305</name>
</gene>
<dbReference type="InterPro" id="IPR002937">
    <property type="entry name" value="Amino_oxidase"/>
</dbReference>
<name>A0ABW6C4C6_9BACT</name>
<organism evidence="3 4">
    <name type="scientific">Pontibacter toksunensis</name>
    <dbReference type="NCBI Taxonomy" id="1332631"/>
    <lineage>
        <taxon>Bacteria</taxon>
        <taxon>Pseudomonadati</taxon>
        <taxon>Bacteroidota</taxon>
        <taxon>Cytophagia</taxon>
        <taxon>Cytophagales</taxon>
        <taxon>Hymenobacteraceae</taxon>
        <taxon>Pontibacter</taxon>
    </lineage>
</organism>
<protein>
    <submittedName>
        <fullName evidence="3">Flavin monoamine oxidase family protein</fullName>
    </submittedName>
</protein>
<dbReference type="InterPro" id="IPR050703">
    <property type="entry name" value="Flavin_MAO"/>
</dbReference>
<dbReference type="RefSeq" id="WP_377492180.1">
    <property type="nucleotide sequence ID" value="NZ_JBHUOX010000050.1"/>
</dbReference>
<evidence type="ECO:0000256" key="1">
    <source>
        <dbReference type="ARBA" id="ARBA00005995"/>
    </source>
</evidence>
<dbReference type="Gene3D" id="3.50.50.60">
    <property type="entry name" value="FAD/NAD(P)-binding domain"/>
    <property type="match status" value="1"/>
</dbReference>
<evidence type="ECO:0000259" key="2">
    <source>
        <dbReference type="Pfam" id="PF01593"/>
    </source>
</evidence>
<dbReference type="PANTHER" id="PTHR43563">
    <property type="entry name" value="AMINE OXIDASE"/>
    <property type="match status" value="1"/>
</dbReference>
<proteinExistence type="inferred from homology"/>
<feature type="domain" description="Amine oxidase" evidence="2">
    <location>
        <begin position="17"/>
        <end position="264"/>
    </location>
</feature>
<comment type="caution">
    <text evidence="3">The sequence shown here is derived from an EMBL/GenBank/DDBJ whole genome shotgun (WGS) entry which is preliminary data.</text>
</comment>
<keyword evidence="4" id="KW-1185">Reference proteome</keyword>
<dbReference type="Pfam" id="PF01593">
    <property type="entry name" value="Amino_oxidase"/>
    <property type="match status" value="1"/>
</dbReference>
<reference evidence="4" key="1">
    <citation type="journal article" date="2019" name="Int. J. Syst. Evol. Microbiol.">
        <title>The Global Catalogue of Microorganisms (GCM) 10K type strain sequencing project: providing services to taxonomists for standard genome sequencing and annotation.</title>
        <authorList>
            <consortium name="The Broad Institute Genomics Platform"/>
            <consortium name="The Broad Institute Genome Sequencing Center for Infectious Disease"/>
            <person name="Wu L."/>
            <person name="Ma J."/>
        </authorList>
    </citation>
    <scope>NUCLEOTIDE SEQUENCE [LARGE SCALE GENOMIC DNA]</scope>
    <source>
        <strain evidence="4">KCTC 23984</strain>
    </source>
</reference>
<sequence>MFETDAAQEAQLFHIPDPEEASYRVAGGTSKLTDVLAQHIGHDRIILGSPLLSVSEQKDHLEITTSKGVKHACRHLVLTMPPFLILSQKITFDPALPGELVRVMGSTHTWMGESIKFAVEYESPFWRQQGYSGTVFSHAGIAVEVYDHSDFEETRFALKGFLSADASALTKEERKLKVVGQLTRLLGERAADILSYTERVWKEEVYTSADYQKYVMPHQHNGHPLYSSPLMNGRLYLAGTETSPAFGGYMDGAVHSGIATAHRLANKTGEA</sequence>
<evidence type="ECO:0000313" key="3">
    <source>
        <dbReference type="EMBL" id="MFD3003896.1"/>
    </source>
</evidence>
<accession>A0ABW6C4C6</accession>
<dbReference type="PANTHER" id="PTHR43563:SF1">
    <property type="entry name" value="AMINE OXIDASE [FLAVIN-CONTAINING] B"/>
    <property type="match status" value="1"/>
</dbReference>
<dbReference type="EMBL" id="JBHUOX010000050">
    <property type="protein sequence ID" value="MFD3003896.1"/>
    <property type="molecule type" value="Genomic_DNA"/>
</dbReference>
<comment type="similarity">
    <text evidence="1">Belongs to the flavin monoamine oxidase family.</text>
</comment>
<dbReference type="SUPFAM" id="SSF54373">
    <property type="entry name" value="FAD-linked reductases, C-terminal domain"/>
    <property type="match status" value="1"/>
</dbReference>
<dbReference type="SUPFAM" id="SSF51905">
    <property type="entry name" value="FAD/NAD(P)-binding domain"/>
    <property type="match status" value="1"/>
</dbReference>
<dbReference type="Proteomes" id="UP001597641">
    <property type="component" value="Unassembled WGS sequence"/>
</dbReference>